<dbReference type="PROSITE" id="PS50005">
    <property type="entry name" value="TPR"/>
    <property type="match status" value="3"/>
</dbReference>
<proteinExistence type="predicted"/>
<dbReference type="STRING" id="663278.Ethha_0123"/>
<feature type="repeat" description="TPR" evidence="3">
    <location>
        <begin position="241"/>
        <end position="274"/>
    </location>
</feature>
<keyword evidence="5" id="KW-0808">Transferase</keyword>
<dbReference type="SUPFAM" id="SSF53448">
    <property type="entry name" value="Nucleotide-diphospho-sugar transferases"/>
    <property type="match status" value="1"/>
</dbReference>
<evidence type="ECO:0000313" key="5">
    <source>
        <dbReference type="EMBL" id="ADU25711.1"/>
    </source>
</evidence>
<dbReference type="Gene3D" id="3.90.550.10">
    <property type="entry name" value="Spore Coat Polysaccharide Biosynthesis Protein SpsA, Chain A"/>
    <property type="match status" value="1"/>
</dbReference>
<dbReference type="eggNOG" id="COG0457">
    <property type="taxonomic scope" value="Bacteria"/>
</dbReference>
<keyword evidence="1" id="KW-0677">Repeat</keyword>
<keyword evidence="6" id="KW-1185">Reference proteome</keyword>
<evidence type="ECO:0000256" key="1">
    <source>
        <dbReference type="ARBA" id="ARBA00022737"/>
    </source>
</evidence>
<dbReference type="Pfam" id="PF07719">
    <property type="entry name" value="TPR_2"/>
    <property type="match status" value="1"/>
</dbReference>
<name>E6U632_ETHHY</name>
<evidence type="ECO:0000259" key="4">
    <source>
        <dbReference type="Pfam" id="PF00535"/>
    </source>
</evidence>
<dbReference type="InterPro" id="IPR001173">
    <property type="entry name" value="Glyco_trans_2-like"/>
</dbReference>
<keyword evidence="2 3" id="KW-0802">TPR repeat</keyword>
<accession>E6U632</accession>
<dbReference type="InterPro" id="IPR019734">
    <property type="entry name" value="TPR_rpt"/>
</dbReference>
<dbReference type="SMART" id="SM00028">
    <property type="entry name" value="TPR"/>
    <property type="match status" value="3"/>
</dbReference>
<evidence type="ECO:0000256" key="2">
    <source>
        <dbReference type="ARBA" id="ARBA00022803"/>
    </source>
</evidence>
<evidence type="ECO:0000256" key="3">
    <source>
        <dbReference type="PROSITE-ProRule" id="PRU00339"/>
    </source>
</evidence>
<sequence length="605" mass="69237">MQEQTLSLCIITKNEENNLSRCLDSVKHLVNEIILVDTGSTDHTITIAKQYGAHVYQEKWQNDFSKARNACLDKATGDWILILDADEALDPNDRDKLQQWISTTTLDGAHFTIRNYLGGDAAGDFTVHNGFRLLRNTGEYCFAGEIHEQIVRKDGKPIGNRFSIEPIHIDHYGYLEEEIRKKGKRKRNIPLLEKQLRRDPQNAFTLFNMGNEYLALGDYGKALSYYQKAYVHMNPEQAYVPHLFFRIANCLQNANRMDEADRYLQEALSIYPNGTDFLFLQAFGRHKCGKDTMAVRGYETCLEMGEPPSALQFVEGCGTYRAACQLAELYFELEDYEMAVLYYNRTLAYNPRLTNLLYRIGTALHKLYNSADEVHGKLRAYFADPEYLPNKIVLIDILLNEHCMAPARMELTNWKSTGEFERERLYLHARAAFLDRRFEDASDWFGRILSQTRSPKQILAGMERESACYLYALLQLMETAEHSGQLRLIRSSAGDLFYRICLQMDAISRQAPDVYLHDADNGDAVAAGCMLIFDKLLMAGAYDLFERLLPIINYANTPKVLLYLAGLYQKRGFSSMAVKNVLRSVKEMDTLDAFGAALLYHSIHA</sequence>
<feature type="domain" description="Glycosyltransferase 2-like" evidence="4">
    <location>
        <begin position="7"/>
        <end position="119"/>
    </location>
</feature>
<dbReference type="Pfam" id="PF00535">
    <property type="entry name" value="Glycos_transf_2"/>
    <property type="match status" value="1"/>
</dbReference>
<gene>
    <name evidence="5" type="ordered locus">Ethha_0123</name>
</gene>
<dbReference type="InterPro" id="IPR029044">
    <property type="entry name" value="Nucleotide-diphossugar_trans"/>
</dbReference>
<feature type="repeat" description="TPR" evidence="3">
    <location>
        <begin position="320"/>
        <end position="353"/>
    </location>
</feature>
<feature type="repeat" description="TPR" evidence="3">
    <location>
        <begin position="203"/>
        <end position="236"/>
    </location>
</feature>
<dbReference type="InterPro" id="IPR013105">
    <property type="entry name" value="TPR_2"/>
</dbReference>
<dbReference type="HOGENOM" id="CLU_023736_1_0_9"/>
<dbReference type="PANTHER" id="PTHR43630:SF2">
    <property type="entry name" value="GLYCOSYLTRANSFERASE"/>
    <property type="match status" value="1"/>
</dbReference>
<dbReference type="Gene3D" id="1.25.40.10">
    <property type="entry name" value="Tetratricopeptide repeat domain"/>
    <property type="match status" value="2"/>
</dbReference>
<dbReference type="PANTHER" id="PTHR43630">
    <property type="entry name" value="POLY-BETA-1,6-N-ACETYL-D-GLUCOSAMINE SYNTHASE"/>
    <property type="match status" value="1"/>
</dbReference>
<dbReference type="AlphaFoldDB" id="E6U632"/>
<reference evidence="5 6" key="1">
    <citation type="submission" date="2010-12" db="EMBL/GenBank/DDBJ databases">
        <title>Complete sequence of Ethanoligenens harbinense YUAN-3.</title>
        <authorList>
            <person name="Lucas S."/>
            <person name="Copeland A."/>
            <person name="Lapidus A."/>
            <person name="Cheng J.-F."/>
            <person name="Bruce D."/>
            <person name="Goodwin L."/>
            <person name="Pitluck S."/>
            <person name="Chertkov O."/>
            <person name="Misra M."/>
            <person name="Detter J.C."/>
            <person name="Han C."/>
            <person name="Tapia R."/>
            <person name="Land M."/>
            <person name="Hauser L."/>
            <person name="Jeffries C."/>
            <person name="Kyrpides N."/>
            <person name="Ivanova N."/>
            <person name="Mikhailova N."/>
            <person name="Wang A."/>
            <person name="Mouttaki H."/>
            <person name="He Z."/>
            <person name="Zhou J."/>
            <person name="Hemme C.L."/>
            <person name="Woyke T."/>
        </authorList>
    </citation>
    <scope>NUCLEOTIDE SEQUENCE [LARGE SCALE GENOMIC DNA]</scope>
    <source>
        <strain evidence="6">DSM 18485 / JCM 12961 / CGMCC 1.5033 / YUAN-3</strain>
    </source>
</reference>
<dbReference type="GO" id="GO:0016740">
    <property type="term" value="F:transferase activity"/>
    <property type="evidence" value="ECO:0007669"/>
    <property type="project" value="UniProtKB-KW"/>
</dbReference>
<dbReference type="CDD" id="cd02511">
    <property type="entry name" value="Beta4Glucosyltransferase"/>
    <property type="match status" value="1"/>
</dbReference>
<dbReference type="KEGG" id="eha:Ethha_0123"/>
<evidence type="ECO:0000313" key="6">
    <source>
        <dbReference type="Proteomes" id="UP000001551"/>
    </source>
</evidence>
<dbReference type="EMBL" id="CP002400">
    <property type="protein sequence ID" value="ADU25711.1"/>
    <property type="molecule type" value="Genomic_DNA"/>
</dbReference>
<organism evidence="5 6">
    <name type="scientific">Ethanoligenens harbinense (strain DSM 18485 / JCM 12961 / CGMCC 1.5033 / YUAN-3)</name>
    <dbReference type="NCBI Taxonomy" id="663278"/>
    <lineage>
        <taxon>Bacteria</taxon>
        <taxon>Bacillati</taxon>
        <taxon>Bacillota</taxon>
        <taxon>Clostridia</taxon>
        <taxon>Eubacteriales</taxon>
        <taxon>Oscillospiraceae</taxon>
        <taxon>Ethanoligenens</taxon>
    </lineage>
</organism>
<dbReference type="RefSeq" id="WP_013484092.1">
    <property type="nucleotide sequence ID" value="NC_014828.1"/>
</dbReference>
<dbReference type="Pfam" id="PF13181">
    <property type="entry name" value="TPR_8"/>
    <property type="match status" value="2"/>
</dbReference>
<dbReference type="InterPro" id="IPR011990">
    <property type="entry name" value="TPR-like_helical_dom_sf"/>
</dbReference>
<dbReference type="SUPFAM" id="SSF48452">
    <property type="entry name" value="TPR-like"/>
    <property type="match status" value="2"/>
</dbReference>
<dbReference type="Proteomes" id="UP000001551">
    <property type="component" value="Chromosome"/>
</dbReference>
<dbReference type="eggNOG" id="COG0463">
    <property type="taxonomic scope" value="Bacteria"/>
</dbReference>
<protein>
    <submittedName>
        <fullName evidence="5">Glycosyl transferase family 2</fullName>
    </submittedName>
</protein>